<dbReference type="OrthoDB" id="9804712at2"/>
<evidence type="ECO:0000313" key="2">
    <source>
        <dbReference type="Proteomes" id="UP000036202"/>
    </source>
</evidence>
<dbReference type="KEGG" id="beo:BEH_19835"/>
<gene>
    <name evidence="1" type="ORF">BEH_19835</name>
</gene>
<sequence>MIVSIFTAMFFLNTTLQTFQSATEKNERAVHITEIGSLIRSKDINIADYITFLKEEDLKLYRSHSFFKSNGRKLEDWCNFYSCCF</sequence>
<accession>A0A231SHR1</accession>
<accession>A0A0H4KP65</accession>
<dbReference type="GeneID" id="93699911"/>
<dbReference type="RefSeq" id="WP_040056797.1">
    <property type="nucleotide sequence ID" value="NZ_CP011974.1"/>
</dbReference>
<dbReference type="AlphaFoldDB" id="A0A0H4KP65"/>
<evidence type="ECO:0000313" key="1">
    <source>
        <dbReference type="EMBL" id="AKO94144.1"/>
    </source>
</evidence>
<proteinExistence type="predicted"/>
<dbReference type="Proteomes" id="UP000036202">
    <property type="component" value="Chromosome"/>
</dbReference>
<organism evidence="1 2">
    <name type="scientific">Priestia filamentosa</name>
    <dbReference type="NCBI Taxonomy" id="1402861"/>
    <lineage>
        <taxon>Bacteria</taxon>
        <taxon>Bacillati</taxon>
        <taxon>Bacillota</taxon>
        <taxon>Bacilli</taxon>
        <taxon>Bacillales</taxon>
        <taxon>Bacillaceae</taxon>
        <taxon>Priestia</taxon>
    </lineage>
</organism>
<reference evidence="1 2" key="1">
    <citation type="journal article" date="2015" name="PLoS ONE">
        <title>Genome Sequence of Bacillus endophyticus and Analysis of Its Companion Mechanism in the Ketogulonigenium vulgare-Bacillus Strain Consortium.</title>
        <authorList>
            <person name="Jia N."/>
            <person name="Du J."/>
            <person name="Ding M.Z."/>
            <person name="Gao F."/>
            <person name="Yuan Y.J."/>
        </authorList>
    </citation>
    <scope>NUCLEOTIDE SEQUENCE [LARGE SCALE GENOMIC DNA]</scope>
    <source>
        <strain evidence="1 2">Hbe603</strain>
    </source>
</reference>
<reference evidence="2" key="2">
    <citation type="submission" date="2015-06" db="EMBL/GenBank/DDBJ databases">
        <title>Genome Sequence of Bacillus endophyticus and Analysis of its Companion Mechanism in the Ketogulonigenium vulgare-Bacillus strain Consortium.</title>
        <authorList>
            <person name="Jia N."/>
            <person name="Du J."/>
            <person name="Ding M.-Z."/>
            <person name="Gao F."/>
            <person name="Yuan Y.-J."/>
        </authorList>
    </citation>
    <scope>NUCLEOTIDE SEQUENCE [LARGE SCALE GENOMIC DNA]</scope>
    <source>
        <strain evidence="2">Hbe603</strain>
    </source>
</reference>
<keyword evidence="2" id="KW-1185">Reference proteome</keyword>
<protein>
    <submittedName>
        <fullName evidence="1">Uncharacterized protein</fullName>
    </submittedName>
</protein>
<dbReference type="EMBL" id="CP011974">
    <property type="protein sequence ID" value="AKO94144.1"/>
    <property type="molecule type" value="Genomic_DNA"/>
</dbReference>
<name>A0A0H4KP65_9BACI</name>